<comment type="caution">
    <text evidence="8">The sequence shown here is derived from an EMBL/GenBank/DDBJ whole genome shotgun (WGS) entry which is preliminary data.</text>
</comment>
<name>A0A4R4D2G6_9PROT</name>
<gene>
    <name evidence="8" type="ORF">EXY23_26795</name>
</gene>
<feature type="transmembrane region" description="Helical" evidence="7">
    <location>
        <begin position="172"/>
        <end position="190"/>
    </location>
</feature>
<evidence type="ECO:0000256" key="7">
    <source>
        <dbReference type="SAM" id="Phobius"/>
    </source>
</evidence>
<evidence type="ECO:0000313" key="9">
    <source>
        <dbReference type="Proteomes" id="UP000295023"/>
    </source>
</evidence>
<proteinExistence type="inferred from homology"/>
<accession>A0A4R4D2G6</accession>
<keyword evidence="9" id="KW-1185">Reference proteome</keyword>
<dbReference type="Proteomes" id="UP000295023">
    <property type="component" value="Unassembled WGS sequence"/>
</dbReference>
<dbReference type="GO" id="GO:0016020">
    <property type="term" value="C:membrane"/>
    <property type="evidence" value="ECO:0007669"/>
    <property type="project" value="UniProtKB-SubCell"/>
</dbReference>
<feature type="transmembrane region" description="Helical" evidence="7">
    <location>
        <begin position="12"/>
        <end position="34"/>
    </location>
</feature>
<dbReference type="PANTHER" id="PTHR30238:SF4">
    <property type="entry name" value="SLL1022 PROTEIN"/>
    <property type="match status" value="1"/>
</dbReference>
<comment type="subcellular location">
    <subcellularLocation>
        <location evidence="1">Membrane</location>
        <topology evidence="1">Multi-pass membrane protein</topology>
    </subcellularLocation>
</comment>
<keyword evidence="4 7" id="KW-1133">Transmembrane helix</keyword>
<keyword evidence="3 7" id="KW-0812">Transmembrane</keyword>
<dbReference type="InterPro" id="IPR022301">
    <property type="entry name" value="Integral_membrane_YjbE"/>
</dbReference>
<evidence type="ECO:0000313" key="8">
    <source>
        <dbReference type="EMBL" id="TCZ51561.1"/>
    </source>
</evidence>
<keyword evidence="5 7" id="KW-0472">Membrane</keyword>
<dbReference type="EMBL" id="SKBM01000055">
    <property type="protein sequence ID" value="TCZ51561.1"/>
    <property type="molecule type" value="Genomic_DNA"/>
</dbReference>
<dbReference type="OrthoDB" id="9807970at2"/>
<feature type="compositionally biased region" description="Pro residues" evidence="6">
    <location>
        <begin position="256"/>
        <end position="268"/>
    </location>
</feature>
<feature type="transmembrane region" description="Helical" evidence="7">
    <location>
        <begin position="65"/>
        <end position="82"/>
    </location>
</feature>
<organism evidence="8 9">
    <name type="scientific">Roseicella aquatilis</name>
    <dbReference type="NCBI Taxonomy" id="2527868"/>
    <lineage>
        <taxon>Bacteria</taxon>
        <taxon>Pseudomonadati</taxon>
        <taxon>Pseudomonadota</taxon>
        <taxon>Alphaproteobacteria</taxon>
        <taxon>Acetobacterales</taxon>
        <taxon>Roseomonadaceae</taxon>
        <taxon>Roseicella</taxon>
    </lineage>
</organism>
<feature type="transmembrane region" description="Helical" evidence="7">
    <location>
        <begin position="197"/>
        <end position="216"/>
    </location>
</feature>
<reference evidence="8 9" key="1">
    <citation type="submission" date="2019-03" db="EMBL/GenBank/DDBJ databases">
        <title>Paracraurococcus aquatilis NE82 genome sequence.</title>
        <authorList>
            <person name="Zhao Y."/>
            <person name="Du Z."/>
        </authorList>
    </citation>
    <scope>NUCLEOTIDE SEQUENCE [LARGE SCALE GENOMIC DNA]</scope>
    <source>
        <strain evidence="8 9">NE82</strain>
    </source>
</reference>
<sequence>MPDWLVPLAQVLFIDIVLAGDNAIVVGMAAAGLPPEQRRKAILWGIGAATVMRIGFAAITTQLLAIVGITLAGGVLLLWVCWKMFRELRDGGHGGTHQSLAESEAGAPRKTLPQAVAQILIADISMSLDNVLAVAGAAKGHGWVLVVGLAISVVLMGVAATLIANLLNRHRWIAWVGLLVILYVALDMVWEGTHQVAGQVPGAYAFLMLPLGYLALPGVFPAWMWAAATLVQVVVISAVAAATSGAVRRVGAPEEAPAPQPEQVPPPAHGGFQPRMTPAE</sequence>
<feature type="transmembrane region" description="Helical" evidence="7">
    <location>
        <begin position="143"/>
        <end position="166"/>
    </location>
</feature>
<evidence type="ECO:0000256" key="3">
    <source>
        <dbReference type="ARBA" id="ARBA00022692"/>
    </source>
</evidence>
<evidence type="ECO:0000256" key="5">
    <source>
        <dbReference type="ARBA" id="ARBA00023136"/>
    </source>
</evidence>
<comment type="similarity">
    <text evidence="2">Belongs to the TerC family.</text>
</comment>
<dbReference type="InterPro" id="IPR005496">
    <property type="entry name" value="Integral_membrane_TerC"/>
</dbReference>
<evidence type="ECO:0000256" key="1">
    <source>
        <dbReference type="ARBA" id="ARBA00004141"/>
    </source>
</evidence>
<feature type="region of interest" description="Disordered" evidence="6">
    <location>
        <begin position="251"/>
        <end position="280"/>
    </location>
</feature>
<dbReference type="NCBIfam" id="TIGR03717">
    <property type="entry name" value="R_switched_YjbE"/>
    <property type="match status" value="1"/>
</dbReference>
<protein>
    <submittedName>
        <fullName evidence="8">TerC family protein</fullName>
    </submittedName>
</protein>
<evidence type="ECO:0000256" key="6">
    <source>
        <dbReference type="SAM" id="MobiDB-lite"/>
    </source>
</evidence>
<dbReference type="AlphaFoldDB" id="A0A4R4D2G6"/>
<evidence type="ECO:0000256" key="2">
    <source>
        <dbReference type="ARBA" id="ARBA00007511"/>
    </source>
</evidence>
<evidence type="ECO:0000256" key="4">
    <source>
        <dbReference type="ARBA" id="ARBA00022989"/>
    </source>
</evidence>
<dbReference type="Pfam" id="PF03741">
    <property type="entry name" value="TerC"/>
    <property type="match status" value="1"/>
</dbReference>
<dbReference type="PANTHER" id="PTHR30238">
    <property type="entry name" value="MEMBRANE BOUND PREDICTED REDOX MODULATOR"/>
    <property type="match status" value="1"/>
</dbReference>